<organism evidence="2 3">
    <name type="scientific">Terrabacter aerolatus</name>
    <dbReference type="NCBI Taxonomy" id="422442"/>
    <lineage>
        <taxon>Bacteria</taxon>
        <taxon>Bacillati</taxon>
        <taxon>Actinomycetota</taxon>
        <taxon>Actinomycetes</taxon>
        <taxon>Micrococcales</taxon>
        <taxon>Intrasporangiaceae</taxon>
        <taxon>Terrabacter</taxon>
    </lineage>
</organism>
<evidence type="ECO:0000256" key="1">
    <source>
        <dbReference type="SAM" id="MobiDB-lite"/>
    </source>
</evidence>
<protein>
    <submittedName>
        <fullName evidence="2">Uncharacterized protein</fullName>
    </submittedName>
</protein>
<name>A0A512D0Q1_9MICO</name>
<gene>
    <name evidence="2" type="ORF">TAE01_18410</name>
</gene>
<accession>A0A512D0Q1</accession>
<dbReference type="AlphaFoldDB" id="A0A512D0Q1"/>
<reference evidence="2 3" key="1">
    <citation type="submission" date="2019-07" db="EMBL/GenBank/DDBJ databases">
        <title>Whole genome shotgun sequence of Terrabacter aerolatus NBRC 106305.</title>
        <authorList>
            <person name="Hosoyama A."/>
            <person name="Uohara A."/>
            <person name="Ohji S."/>
            <person name="Ichikawa N."/>
        </authorList>
    </citation>
    <scope>NUCLEOTIDE SEQUENCE [LARGE SCALE GENOMIC DNA]</scope>
    <source>
        <strain evidence="2 3">NBRC 106305</strain>
    </source>
</reference>
<proteinExistence type="predicted"/>
<dbReference type="RefSeq" id="WP_147065627.1">
    <property type="nucleotide sequence ID" value="NZ_BAAARO010000026.1"/>
</dbReference>
<sequence>MPANVDVAPSSPPSSGLTHLESPDGRSFVARGPAHEQPVPGDYLELEGEDGVLAFVEDVTSEASGTGFSASGTLVQVGGAGGHLGPVAPCGLAVARRAGAAHPARRGPAPAVRGRP</sequence>
<dbReference type="EMBL" id="BJYX01000007">
    <property type="protein sequence ID" value="GEO30031.1"/>
    <property type="molecule type" value="Genomic_DNA"/>
</dbReference>
<comment type="caution">
    <text evidence="2">The sequence shown here is derived from an EMBL/GenBank/DDBJ whole genome shotgun (WGS) entry which is preliminary data.</text>
</comment>
<evidence type="ECO:0000313" key="3">
    <source>
        <dbReference type="Proteomes" id="UP000321534"/>
    </source>
</evidence>
<feature type="region of interest" description="Disordered" evidence="1">
    <location>
        <begin position="1"/>
        <end position="40"/>
    </location>
</feature>
<evidence type="ECO:0000313" key="2">
    <source>
        <dbReference type="EMBL" id="GEO30031.1"/>
    </source>
</evidence>
<keyword evidence="3" id="KW-1185">Reference proteome</keyword>
<dbReference type="Proteomes" id="UP000321534">
    <property type="component" value="Unassembled WGS sequence"/>
</dbReference>
<feature type="region of interest" description="Disordered" evidence="1">
    <location>
        <begin position="97"/>
        <end position="116"/>
    </location>
</feature>